<dbReference type="CDD" id="cd21133">
    <property type="entry name" value="EVE"/>
    <property type="match status" value="1"/>
</dbReference>
<dbReference type="PANTHER" id="PTHR14087">
    <property type="entry name" value="THYMOCYTE NUCLEAR PROTEIN 1"/>
    <property type="match status" value="1"/>
</dbReference>
<evidence type="ECO:0000313" key="2">
    <source>
        <dbReference type="EMBL" id="KGG08857.1"/>
    </source>
</evidence>
<sequence length="152" mass="17757">MTEENFWLMKSEPDAYSIDTLKNDGVTLWDGIRNYQARNFMRKMNKGDKVFFYHSNCKPPGIVGLMEVIDLNIVDPTQFDKNSKYFDPKSKPDNPRWDCVKVKYKSKSNKILSLPELKILFNEEELLVVKKGNRLSILPVRNDIAKILLEKI</sequence>
<dbReference type="InterPro" id="IPR015947">
    <property type="entry name" value="PUA-like_sf"/>
</dbReference>
<dbReference type="AlphaFoldDB" id="A0A0A2B6R8"/>
<dbReference type="Proteomes" id="UP000030345">
    <property type="component" value="Unassembled WGS sequence"/>
</dbReference>
<feature type="domain" description="EVE" evidence="1">
    <location>
        <begin position="5"/>
        <end position="150"/>
    </location>
</feature>
<dbReference type="InterPro" id="IPR047197">
    <property type="entry name" value="THYN1-like_EVE"/>
</dbReference>
<dbReference type="STRING" id="59926.EV02_1531"/>
<comment type="caution">
    <text evidence="2">The sequence shown here is derived from an EMBL/GenBank/DDBJ whole genome shotgun (WGS) entry which is preliminary data.</text>
</comment>
<dbReference type="RefSeq" id="WP_032520171.1">
    <property type="nucleotide sequence ID" value="NZ_CP138981.1"/>
</dbReference>
<dbReference type="OrthoDB" id="9791347at2"/>
<protein>
    <recommendedName>
        <fullName evidence="1">EVE domain-containing protein</fullName>
    </recommendedName>
</protein>
<name>A0A0A2B6R8_PROMR</name>
<dbReference type="Pfam" id="PF01878">
    <property type="entry name" value="EVE"/>
    <property type="match status" value="1"/>
</dbReference>
<reference evidence="3" key="1">
    <citation type="journal article" date="2014" name="Sci. Data">
        <title>Genomes of diverse isolates of the marine cyanobacterium Prochlorococcus.</title>
        <authorList>
            <person name="Biller S."/>
            <person name="Berube P."/>
            <person name="Thompson J."/>
            <person name="Kelly L."/>
            <person name="Roggensack S."/>
            <person name="Awad L."/>
            <person name="Roache-Johnson K."/>
            <person name="Ding H."/>
            <person name="Giovannoni S.J."/>
            <person name="Moore L.R."/>
            <person name="Chisholm S.W."/>
        </authorList>
    </citation>
    <scope>NUCLEOTIDE SEQUENCE [LARGE SCALE GENOMIC DNA]</scope>
    <source>
        <strain evidence="3">SB</strain>
    </source>
</reference>
<organism evidence="2 3">
    <name type="scientific">Prochlorococcus marinus str. SB</name>
    <dbReference type="NCBI Taxonomy" id="59926"/>
    <lineage>
        <taxon>Bacteria</taxon>
        <taxon>Bacillati</taxon>
        <taxon>Cyanobacteriota</taxon>
        <taxon>Cyanophyceae</taxon>
        <taxon>Synechococcales</taxon>
        <taxon>Prochlorococcaceae</taxon>
        <taxon>Prochlorococcus</taxon>
    </lineage>
</organism>
<gene>
    <name evidence="2" type="ORF">EV02_1531</name>
</gene>
<dbReference type="eggNOG" id="COG2947">
    <property type="taxonomic scope" value="Bacteria"/>
</dbReference>
<proteinExistence type="predicted"/>
<dbReference type="InterPro" id="IPR002740">
    <property type="entry name" value="EVE_domain"/>
</dbReference>
<dbReference type="Gene3D" id="3.10.590.10">
    <property type="entry name" value="ph1033 like domains"/>
    <property type="match status" value="1"/>
</dbReference>
<dbReference type="SUPFAM" id="SSF88697">
    <property type="entry name" value="PUA domain-like"/>
    <property type="match status" value="1"/>
</dbReference>
<evidence type="ECO:0000259" key="1">
    <source>
        <dbReference type="Pfam" id="PF01878"/>
    </source>
</evidence>
<accession>A0A0A2B6R8</accession>
<dbReference type="InterPro" id="IPR052181">
    <property type="entry name" value="5hmC_binding"/>
</dbReference>
<evidence type="ECO:0000313" key="3">
    <source>
        <dbReference type="Proteomes" id="UP000030345"/>
    </source>
</evidence>
<dbReference type="EMBL" id="JNAS01000002">
    <property type="protein sequence ID" value="KGG08857.1"/>
    <property type="molecule type" value="Genomic_DNA"/>
</dbReference>
<dbReference type="PANTHER" id="PTHR14087:SF7">
    <property type="entry name" value="THYMOCYTE NUCLEAR PROTEIN 1"/>
    <property type="match status" value="1"/>
</dbReference>